<name>B6UCT6_MAIZE</name>
<sequence length="65" mass="7170">MAASRPRQIESCALEHPPWCWCGNGSESNLIENVQMAYTPLICNSVSAIFVPTSDFHLAGCMLDR</sequence>
<reference evidence="1" key="1">
    <citation type="journal article" date="2009" name="Plant Mol. Biol.">
        <title>Insights into corn genes derived from large-scale cDNA sequencing.</title>
        <authorList>
            <person name="Alexandrov N.N."/>
            <person name="Brover V.V."/>
            <person name="Freidin S."/>
            <person name="Troukhan M.E."/>
            <person name="Tatarinova T.V."/>
            <person name="Zhang H."/>
            <person name="Swaller T.J."/>
            <person name="Lu Y.P."/>
            <person name="Bouck J."/>
            <person name="Flavell R.B."/>
            <person name="Feldmann K.A."/>
        </authorList>
    </citation>
    <scope>NUCLEOTIDE SEQUENCE</scope>
</reference>
<dbReference type="EMBL" id="EU975051">
    <property type="protein sequence ID" value="ACG47169.1"/>
    <property type="molecule type" value="mRNA"/>
</dbReference>
<dbReference type="AlphaFoldDB" id="B6UCT6"/>
<evidence type="ECO:0000313" key="1">
    <source>
        <dbReference type="EMBL" id="ACG47169.1"/>
    </source>
</evidence>
<accession>B6UCT6</accession>
<organism evidence="1">
    <name type="scientific">Zea mays</name>
    <name type="common">Maize</name>
    <dbReference type="NCBI Taxonomy" id="4577"/>
    <lineage>
        <taxon>Eukaryota</taxon>
        <taxon>Viridiplantae</taxon>
        <taxon>Streptophyta</taxon>
        <taxon>Embryophyta</taxon>
        <taxon>Tracheophyta</taxon>
        <taxon>Spermatophyta</taxon>
        <taxon>Magnoliopsida</taxon>
        <taxon>Liliopsida</taxon>
        <taxon>Poales</taxon>
        <taxon>Poaceae</taxon>
        <taxon>PACMAD clade</taxon>
        <taxon>Panicoideae</taxon>
        <taxon>Andropogonodae</taxon>
        <taxon>Andropogoneae</taxon>
        <taxon>Tripsacinae</taxon>
        <taxon>Zea</taxon>
    </lineage>
</organism>
<protein>
    <submittedName>
        <fullName evidence="1">Uncharacterized protein</fullName>
    </submittedName>
</protein>
<proteinExistence type="evidence at transcript level"/>